<accession>A9WE99</accession>
<dbReference type="Gene3D" id="1.20.81.30">
    <property type="entry name" value="Type II secretion system (T2SS), domain F"/>
    <property type="match status" value="1"/>
</dbReference>
<proteinExistence type="predicted"/>
<evidence type="ECO:0000256" key="2">
    <source>
        <dbReference type="ARBA" id="ARBA00022475"/>
    </source>
</evidence>
<name>A9WE99_CHLAA</name>
<feature type="transmembrane region" description="Helical" evidence="6">
    <location>
        <begin position="120"/>
        <end position="142"/>
    </location>
</feature>
<evidence type="ECO:0000256" key="6">
    <source>
        <dbReference type="SAM" id="Phobius"/>
    </source>
</evidence>
<evidence type="ECO:0000259" key="7">
    <source>
        <dbReference type="Pfam" id="PF00482"/>
    </source>
</evidence>
<sequence>MDLLLSPEMMPVTLGALGLLLFLLVITVVVLMRQSATADVAQRLETFAGGKAQERSNEPIARQAIERIDAVVAKSKQGSSIQRELARADLKLTVAEFIGLKLGAALLGVVFGFILGRANFLAQIGAATAAAIVFSFLPNLYVNMRAAQRIKAFNNQLGDVITMMANALRGGYSFLQTLDMVSREAPPPAATEFRRVVQEVGLGRSTEEALQNLLRRMPSDDLDLLITAVTIQMEVGGNLAQILDTIGHTIRERVRIKGEISTLTAQGRISSWIITGLPIGLAMFITVVNPDYMAPLFTFGFPPQAWCCMPVASLFMIAMGYFAIQKIIDIEV</sequence>
<dbReference type="RefSeq" id="WP_012256415.1">
    <property type="nucleotide sequence ID" value="NC_010175.1"/>
</dbReference>
<dbReference type="PANTHER" id="PTHR35007:SF1">
    <property type="entry name" value="PILUS ASSEMBLY PROTEIN"/>
    <property type="match status" value="1"/>
</dbReference>
<comment type="subcellular location">
    <subcellularLocation>
        <location evidence="1">Cell membrane</location>
        <topology evidence="1">Multi-pass membrane protein</topology>
    </subcellularLocation>
</comment>
<dbReference type="HOGENOM" id="CLU_064305_0_0_0"/>
<dbReference type="KEGG" id="cau:Caur_0511"/>
<feature type="transmembrane region" description="Helical" evidence="6">
    <location>
        <begin position="303"/>
        <end position="324"/>
    </location>
</feature>
<dbReference type="Proteomes" id="UP000002008">
    <property type="component" value="Chromosome"/>
</dbReference>
<protein>
    <submittedName>
        <fullName evidence="8">Type II secretion system protein</fullName>
    </submittedName>
</protein>
<keyword evidence="2" id="KW-1003">Cell membrane</keyword>
<feature type="transmembrane region" description="Helical" evidence="6">
    <location>
        <begin position="269"/>
        <end position="288"/>
    </location>
</feature>
<evidence type="ECO:0000256" key="4">
    <source>
        <dbReference type="ARBA" id="ARBA00022989"/>
    </source>
</evidence>
<dbReference type="AlphaFoldDB" id="A9WE99"/>
<organism evidence="8 9">
    <name type="scientific">Chloroflexus aurantiacus (strain ATCC 29366 / DSM 635 / J-10-fl)</name>
    <dbReference type="NCBI Taxonomy" id="324602"/>
    <lineage>
        <taxon>Bacteria</taxon>
        <taxon>Bacillati</taxon>
        <taxon>Chloroflexota</taxon>
        <taxon>Chloroflexia</taxon>
        <taxon>Chloroflexales</taxon>
        <taxon>Chloroflexineae</taxon>
        <taxon>Chloroflexaceae</taxon>
        <taxon>Chloroflexus</taxon>
    </lineage>
</organism>
<feature type="transmembrane region" description="Helical" evidence="6">
    <location>
        <begin position="12"/>
        <end position="32"/>
    </location>
</feature>
<dbReference type="PATRIC" id="fig|324602.8.peg.580"/>
<gene>
    <name evidence="8" type="ordered locus">Caur_0511</name>
</gene>
<keyword evidence="5 6" id="KW-0472">Membrane</keyword>
<dbReference type="InterPro" id="IPR042094">
    <property type="entry name" value="T2SS_GspF_sf"/>
</dbReference>
<keyword evidence="4 6" id="KW-1133">Transmembrane helix</keyword>
<dbReference type="PANTHER" id="PTHR35007">
    <property type="entry name" value="INTEGRAL MEMBRANE PROTEIN-RELATED"/>
    <property type="match status" value="1"/>
</dbReference>
<dbReference type="InParanoid" id="A9WE99"/>
<evidence type="ECO:0000313" key="9">
    <source>
        <dbReference type="Proteomes" id="UP000002008"/>
    </source>
</evidence>
<reference evidence="9" key="1">
    <citation type="journal article" date="2011" name="BMC Genomics">
        <title>Complete genome sequence of the filamentous anoxygenic phototrophic bacterium Chloroflexus aurantiacus.</title>
        <authorList>
            <person name="Tang K.H."/>
            <person name="Barry K."/>
            <person name="Chertkov O."/>
            <person name="Dalin E."/>
            <person name="Han C.S."/>
            <person name="Hauser L.J."/>
            <person name="Honchak B.M."/>
            <person name="Karbach L.E."/>
            <person name="Land M.L."/>
            <person name="Lapidus A."/>
            <person name="Larimer F.W."/>
            <person name="Mikhailova N."/>
            <person name="Pitluck S."/>
            <person name="Pierson B.K."/>
            <person name="Blankenship R.E."/>
        </authorList>
    </citation>
    <scope>NUCLEOTIDE SEQUENCE [LARGE SCALE GENOMIC DNA]</scope>
    <source>
        <strain evidence="9">ATCC 29366 / DSM 635 / J-10-fl</strain>
    </source>
</reference>
<feature type="domain" description="Type II secretion system protein GspF" evidence="7">
    <location>
        <begin position="161"/>
        <end position="285"/>
    </location>
</feature>
<dbReference type="eggNOG" id="COG4965">
    <property type="taxonomic scope" value="Bacteria"/>
</dbReference>
<evidence type="ECO:0000256" key="5">
    <source>
        <dbReference type="ARBA" id="ARBA00023136"/>
    </source>
</evidence>
<dbReference type="InterPro" id="IPR018076">
    <property type="entry name" value="T2SS_GspF_dom"/>
</dbReference>
<evidence type="ECO:0000256" key="3">
    <source>
        <dbReference type="ARBA" id="ARBA00022692"/>
    </source>
</evidence>
<feature type="transmembrane region" description="Helical" evidence="6">
    <location>
        <begin position="92"/>
        <end position="114"/>
    </location>
</feature>
<dbReference type="GO" id="GO:0005886">
    <property type="term" value="C:plasma membrane"/>
    <property type="evidence" value="ECO:0007669"/>
    <property type="project" value="UniProtKB-SubCell"/>
</dbReference>
<dbReference type="EMBL" id="CP000909">
    <property type="protein sequence ID" value="ABY33759.1"/>
    <property type="molecule type" value="Genomic_DNA"/>
</dbReference>
<dbReference type="STRING" id="324602.Caur_0511"/>
<dbReference type="Pfam" id="PF00482">
    <property type="entry name" value="T2SSF"/>
    <property type="match status" value="1"/>
</dbReference>
<keyword evidence="3 6" id="KW-0812">Transmembrane</keyword>
<evidence type="ECO:0000256" key="1">
    <source>
        <dbReference type="ARBA" id="ARBA00004651"/>
    </source>
</evidence>
<keyword evidence="9" id="KW-1185">Reference proteome</keyword>
<dbReference type="EnsemblBacteria" id="ABY33759">
    <property type="protein sequence ID" value="ABY33759"/>
    <property type="gene ID" value="Caur_0511"/>
</dbReference>
<evidence type="ECO:0000313" key="8">
    <source>
        <dbReference type="EMBL" id="ABY33759.1"/>
    </source>
</evidence>